<sequence length="333" mass="37607">MLRTVAFEAANSYVKVVSDLGEWTYLNTLSKPPRENGPKTLLKRDTKTVYQIDGRSYVVGKSRTSYESSSSKGKDRYETDQYMVESLIAISHGVQDGDQVHAVTGLPGSHYTQELKEYLKQRFIGTHTVTVNGHDITFEIVKMDVILQPLGAYIYLLRDKNGMIRPHAKELVSQRVLSFDIGWGSSDYAIIEENDLQDWGETSFSMKDAFQDIYLQLQSAYPSRPIATSNIGLFDLETQLRQNEGFFKYSGETYDVRQIQNEVLNDYAGRMMTSLGQKHRLQDFDMVIFTGGGVEALKAYIKHNLTTSNAMPMKGAQLATARGLYVFGKYFAA</sequence>
<reference evidence="2" key="2">
    <citation type="submission" date="2020-09" db="EMBL/GenBank/DDBJ databases">
        <authorList>
            <person name="Sun Q."/>
            <person name="Zhou Y."/>
        </authorList>
    </citation>
    <scope>NUCLEOTIDE SEQUENCE</scope>
    <source>
        <strain evidence="2">CGMCC 1.15179</strain>
    </source>
</reference>
<name>A0A8J2VHH6_9BACL</name>
<dbReference type="SUPFAM" id="SSF53067">
    <property type="entry name" value="Actin-like ATPase domain"/>
    <property type="match status" value="2"/>
</dbReference>
<dbReference type="InterPro" id="IPR043129">
    <property type="entry name" value="ATPase_NBD"/>
</dbReference>
<keyword evidence="3" id="KW-1185">Reference proteome</keyword>
<evidence type="ECO:0000259" key="1">
    <source>
        <dbReference type="Pfam" id="PF17989"/>
    </source>
</evidence>
<dbReference type="Proteomes" id="UP000625210">
    <property type="component" value="Unassembled WGS sequence"/>
</dbReference>
<gene>
    <name evidence="2" type="ORF">GCM10011571_16990</name>
</gene>
<dbReference type="InterPro" id="IPR040607">
    <property type="entry name" value="ALP_N"/>
</dbReference>
<accession>A0A8J2VHH6</accession>
<reference evidence="2" key="1">
    <citation type="journal article" date="2014" name="Int. J. Syst. Evol. Microbiol.">
        <title>Complete genome sequence of Corynebacterium casei LMG S-19264T (=DSM 44701T), isolated from a smear-ripened cheese.</title>
        <authorList>
            <consortium name="US DOE Joint Genome Institute (JGI-PGF)"/>
            <person name="Walter F."/>
            <person name="Albersmeier A."/>
            <person name="Kalinowski J."/>
            <person name="Ruckert C."/>
        </authorList>
    </citation>
    <scope>NUCLEOTIDE SEQUENCE</scope>
    <source>
        <strain evidence="2">CGMCC 1.15179</strain>
    </source>
</reference>
<dbReference type="AlphaFoldDB" id="A0A8J2VHH6"/>
<feature type="domain" description="Actin-like protein N-terminal" evidence="1">
    <location>
        <begin position="11"/>
        <end position="151"/>
    </location>
</feature>
<evidence type="ECO:0000313" key="2">
    <source>
        <dbReference type="EMBL" id="GGE15979.1"/>
    </source>
</evidence>
<organism evidence="2 3">
    <name type="scientific">Marinithermofilum abyssi</name>
    <dbReference type="NCBI Taxonomy" id="1571185"/>
    <lineage>
        <taxon>Bacteria</taxon>
        <taxon>Bacillati</taxon>
        <taxon>Bacillota</taxon>
        <taxon>Bacilli</taxon>
        <taxon>Bacillales</taxon>
        <taxon>Thermoactinomycetaceae</taxon>
        <taxon>Marinithermofilum</taxon>
    </lineage>
</organism>
<proteinExistence type="predicted"/>
<dbReference type="Pfam" id="PF17989">
    <property type="entry name" value="ALP_N"/>
    <property type="match status" value="1"/>
</dbReference>
<dbReference type="EMBL" id="BMHQ01000005">
    <property type="protein sequence ID" value="GGE15979.1"/>
    <property type="molecule type" value="Genomic_DNA"/>
</dbReference>
<comment type="caution">
    <text evidence="2">The sequence shown here is derived from an EMBL/GenBank/DDBJ whole genome shotgun (WGS) entry which is preliminary data.</text>
</comment>
<evidence type="ECO:0000313" key="3">
    <source>
        <dbReference type="Proteomes" id="UP000625210"/>
    </source>
</evidence>
<protein>
    <recommendedName>
        <fullName evidence="1">Actin-like protein N-terminal domain-containing protein</fullName>
    </recommendedName>
</protein>
<dbReference type="Gene3D" id="3.30.420.40">
    <property type="match status" value="2"/>
</dbReference>
<dbReference type="RefSeq" id="WP_188647452.1">
    <property type="nucleotide sequence ID" value="NZ_BMHQ01000005.1"/>
</dbReference>
<dbReference type="CDD" id="cd24021">
    <property type="entry name" value="ASKHA_NBD_ParM_Psk41-like"/>
    <property type="match status" value="1"/>
</dbReference>